<evidence type="ECO:0000313" key="1">
    <source>
        <dbReference type="EMBL" id="WVZ53797.1"/>
    </source>
</evidence>
<reference evidence="1 2" key="1">
    <citation type="submission" date="2024-02" db="EMBL/GenBank/DDBJ databases">
        <title>High-quality chromosome-scale genome assembly of Pensacola bahiagrass (Paspalum notatum Flugge var. saurae).</title>
        <authorList>
            <person name="Vega J.M."/>
            <person name="Podio M."/>
            <person name="Orjuela J."/>
            <person name="Siena L.A."/>
            <person name="Pessino S.C."/>
            <person name="Combes M.C."/>
            <person name="Mariac C."/>
            <person name="Albertini E."/>
            <person name="Pupilli F."/>
            <person name="Ortiz J.P.A."/>
            <person name="Leblanc O."/>
        </authorList>
    </citation>
    <scope>NUCLEOTIDE SEQUENCE [LARGE SCALE GENOMIC DNA]</scope>
    <source>
        <strain evidence="1">R1</strain>
        <tissue evidence="1">Leaf</tissue>
    </source>
</reference>
<evidence type="ECO:0000313" key="2">
    <source>
        <dbReference type="Proteomes" id="UP001341281"/>
    </source>
</evidence>
<proteinExistence type="predicted"/>
<dbReference type="Proteomes" id="UP001341281">
    <property type="component" value="Chromosome 01"/>
</dbReference>
<organism evidence="1 2">
    <name type="scientific">Paspalum notatum var. saurae</name>
    <dbReference type="NCBI Taxonomy" id="547442"/>
    <lineage>
        <taxon>Eukaryota</taxon>
        <taxon>Viridiplantae</taxon>
        <taxon>Streptophyta</taxon>
        <taxon>Embryophyta</taxon>
        <taxon>Tracheophyta</taxon>
        <taxon>Spermatophyta</taxon>
        <taxon>Magnoliopsida</taxon>
        <taxon>Liliopsida</taxon>
        <taxon>Poales</taxon>
        <taxon>Poaceae</taxon>
        <taxon>PACMAD clade</taxon>
        <taxon>Panicoideae</taxon>
        <taxon>Andropogonodae</taxon>
        <taxon>Paspaleae</taxon>
        <taxon>Paspalinae</taxon>
        <taxon>Paspalum</taxon>
    </lineage>
</organism>
<protein>
    <submittedName>
        <fullName evidence="1">Uncharacterized protein</fullName>
    </submittedName>
</protein>
<name>A0AAQ3PVM3_PASNO</name>
<sequence>MSMSCTSHQQDDEDSSFMVAHLEIWPRSQPLEITLHIFRSGCGEWETFKNLHVHMAPTAAVT</sequence>
<dbReference type="EMBL" id="CP144745">
    <property type="protein sequence ID" value="WVZ53797.1"/>
    <property type="molecule type" value="Genomic_DNA"/>
</dbReference>
<gene>
    <name evidence="1" type="ORF">U9M48_004691</name>
</gene>
<dbReference type="AlphaFoldDB" id="A0AAQ3PVM3"/>
<keyword evidence="2" id="KW-1185">Reference proteome</keyword>
<accession>A0AAQ3PVM3</accession>